<dbReference type="RefSeq" id="WP_245691532.1">
    <property type="nucleotide sequence ID" value="NZ_FNAQ01000025.1"/>
</dbReference>
<accession>A0A1G7F0K9</accession>
<proteinExistence type="inferred from homology"/>
<dbReference type="InterPro" id="IPR008258">
    <property type="entry name" value="Transglycosylase_SLT_dom_1"/>
</dbReference>
<protein>
    <submittedName>
        <fullName evidence="3">Transglycosylase SLT domain-containing protein</fullName>
    </submittedName>
</protein>
<name>A0A1G7F0K9_9BACT</name>
<dbReference type="EMBL" id="FNAQ01000025">
    <property type="protein sequence ID" value="SDE69266.1"/>
    <property type="molecule type" value="Genomic_DNA"/>
</dbReference>
<dbReference type="AlphaFoldDB" id="A0A1G7F0K9"/>
<dbReference type="CDD" id="cd00254">
    <property type="entry name" value="LT-like"/>
    <property type="match status" value="1"/>
</dbReference>
<dbReference type="Gene3D" id="1.10.530.10">
    <property type="match status" value="1"/>
</dbReference>
<sequence length="243" mass="26108">MRLTEMTQSGQAPQQRVMAGQIRGTGDFAALFASAVQGDASAALADMAPLMLASSRQVFAVGSPEVCESASLAWQAGLAHYRAATVEPQSERSASLAGALRQMEQQRQQGTVTGAEKGAVLELAERAAARYDLNPALVKAVIQAESGFNVRAQSHAGAQGLMQLMPGTARDLGVSDPFEAEQNVMGGARYLRQLLDRFEGNLDRALAAYNWGMGNVERKGLARMPQETRTYLARVKQYQAEFV</sequence>
<organism evidence="3 4">
    <name type="scientific">Desulfuromonas thiophila</name>
    <dbReference type="NCBI Taxonomy" id="57664"/>
    <lineage>
        <taxon>Bacteria</taxon>
        <taxon>Pseudomonadati</taxon>
        <taxon>Thermodesulfobacteriota</taxon>
        <taxon>Desulfuromonadia</taxon>
        <taxon>Desulfuromonadales</taxon>
        <taxon>Desulfuromonadaceae</taxon>
        <taxon>Desulfuromonas</taxon>
    </lineage>
</organism>
<feature type="domain" description="Transglycosylase SLT" evidence="2">
    <location>
        <begin position="123"/>
        <end position="228"/>
    </location>
</feature>
<dbReference type="PANTHER" id="PTHR37423">
    <property type="entry name" value="SOLUBLE LYTIC MUREIN TRANSGLYCOSYLASE-RELATED"/>
    <property type="match status" value="1"/>
</dbReference>
<comment type="similarity">
    <text evidence="1">Belongs to the transglycosylase Slt family.</text>
</comment>
<dbReference type="Proteomes" id="UP000243205">
    <property type="component" value="Unassembled WGS sequence"/>
</dbReference>
<evidence type="ECO:0000259" key="2">
    <source>
        <dbReference type="Pfam" id="PF01464"/>
    </source>
</evidence>
<dbReference type="SUPFAM" id="SSF53955">
    <property type="entry name" value="Lysozyme-like"/>
    <property type="match status" value="1"/>
</dbReference>
<keyword evidence="4" id="KW-1185">Reference proteome</keyword>
<gene>
    <name evidence="3" type="ORF">SAMN05661003_12520</name>
</gene>
<evidence type="ECO:0000313" key="3">
    <source>
        <dbReference type="EMBL" id="SDE69266.1"/>
    </source>
</evidence>
<dbReference type="PANTHER" id="PTHR37423:SF2">
    <property type="entry name" value="MEMBRANE-BOUND LYTIC MUREIN TRANSGLYCOSYLASE C"/>
    <property type="match status" value="1"/>
</dbReference>
<evidence type="ECO:0000313" key="4">
    <source>
        <dbReference type="Proteomes" id="UP000243205"/>
    </source>
</evidence>
<dbReference type="STRING" id="57664.SAMN05661003_12520"/>
<dbReference type="Pfam" id="PF01464">
    <property type="entry name" value="SLT"/>
    <property type="match status" value="1"/>
</dbReference>
<reference evidence="4" key="1">
    <citation type="submission" date="2016-10" db="EMBL/GenBank/DDBJ databases">
        <authorList>
            <person name="Varghese N."/>
            <person name="Submissions S."/>
        </authorList>
    </citation>
    <scope>NUCLEOTIDE SEQUENCE [LARGE SCALE GENOMIC DNA]</scope>
    <source>
        <strain evidence="4">DSM 8987</strain>
    </source>
</reference>
<evidence type="ECO:0000256" key="1">
    <source>
        <dbReference type="ARBA" id="ARBA00007734"/>
    </source>
</evidence>
<dbReference type="InterPro" id="IPR023346">
    <property type="entry name" value="Lysozyme-like_dom_sf"/>
</dbReference>